<feature type="compositionally biased region" description="Low complexity" evidence="1">
    <location>
        <begin position="396"/>
        <end position="405"/>
    </location>
</feature>
<feature type="compositionally biased region" description="Polar residues" evidence="1">
    <location>
        <begin position="415"/>
        <end position="434"/>
    </location>
</feature>
<reference evidence="2" key="1">
    <citation type="submission" date="2023-02" db="EMBL/GenBank/DDBJ databases">
        <title>Identification and recombinant expression of a fungal hydrolase from Papiliotrema laurentii that hydrolyzes apple cutin and clears colloidal polyester polyurethane.</title>
        <authorList>
            <consortium name="DOE Joint Genome Institute"/>
            <person name="Roman V.A."/>
            <person name="Bojanowski C."/>
            <person name="Crable B.R."/>
            <person name="Wagner D.N."/>
            <person name="Hung C.S."/>
            <person name="Nadeau L.J."/>
            <person name="Schratz L."/>
            <person name="Haridas S."/>
            <person name="Pangilinan J."/>
            <person name="Lipzen A."/>
            <person name="Na H."/>
            <person name="Yan M."/>
            <person name="Ng V."/>
            <person name="Grigoriev I.V."/>
            <person name="Spatafora J.W."/>
            <person name="Barlow D."/>
            <person name="Biffinger J."/>
            <person name="Kelley-Loughnane N."/>
            <person name="Varaljay V.A."/>
            <person name="Crookes-Goodson W.J."/>
        </authorList>
    </citation>
    <scope>NUCLEOTIDE SEQUENCE</scope>
    <source>
        <strain evidence="2">5307AH</strain>
    </source>
</reference>
<feature type="compositionally biased region" description="Low complexity" evidence="1">
    <location>
        <begin position="122"/>
        <end position="140"/>
    </location>
</feature>
<feature type="compositionally biased region" description="Polar residues" evidence="1">
    <location>
        <begin position="494"/>
        <end position="507"/>
    </location>
</feature>
<feature type="compositionally biased region" description="Basic residues" evidence="1">
    <location>
        <begin position="27"/>
        <end position="58"/>
    </location>
</feature>
<feature type="region of interest" description="Disordered" evidence="1">
    <location>
        <begin position="1"/>
        <end position="219"/>
    </location>
</feature>
<evidence type="ECO:0000313" key="2">
    <source>
        <dbReference type="EMBL" id="KAK1924188.1"/>
    </source>
</evidence>
<name>A0AAD9D0Z5_PAPLA</name>
<evidence type="ECO:0000256" key="1">
    <source>
        <dbReference type="SAM" id="MobiDB-lite"/>
    </source>
</evidence>
<evidence type="ECO:0000313" key="3">
    <source>
        <dbReference type="Proteomes" id="UP001182556"/>
    </source>
</evidence>
<dbReference type="AlphaFoldDB" id="A0AAD9D0Z5"/>
<keyword evidence="3" id="KW-1185">Reference proteome</keyword>
<feature type="compositionally biased region" description="Polar residues" evidence="1">
    <location>
        <begin position="1"/>
        <end position="16"/>
    </location>
</feature>
<organism evidence="2 3">
    <name type="scientific">Papiliotrema laurentii</name>
    <name type="common">Cryptococcus laurentii</name>
    <dbReference type="NCBI Taxonomy" id="5418"/>
    <lineage>
        <taxon>Eukaryota</taxon>
        <taxon>Fungi</taxon>
        <taxon>Dikarya</taxon>
        <taxon>Basidiomycota</taxon>
        <taxon>Agaricomycotina</taxon>
        <taxon>Tremellomycetes</taxon>
        <taxon>Tremellales</taxon>
        <taxon>Rhynchogastremaceae</taxon>
        <taxon>Papiliotrema</taxon>
    </lineage>
</organism>
<feature type="compositionally biased region" description="Polar residues" evidence="1">
    <location>
        <begin position="463"/>
        <end position="472"/>
    </location>
</feature>
<feature type="compositionally biased region" description="Polar residues" evidence="1">
    <location>
        <begin position="191"/>
        <end position="201"/>
    </location>
</feature>
<feature type="compositionally biased region" description="Polar residues" evidence="1">
    <location>
        <begin position="296"/>
        <end position="313"/>
    </location>
</feature>
<feature type="compositionally biased region" description="Basic and acidic residues" evidence="1">
    <location>
        <begin position="100"/>
        <end position="112"/>
    </location>
</feature>
<gene>
    <name evidence="2" type="ORF">DB88DRAFT_489375</name>
</gene>
<sequence length="777" mass="82722">MSASSGTTLISPSTTGAPVARAPSHPVQRRQSSHSAHSAHAHHPKRRASHHHAHHGHAGHSAGGRRTSEGEQGRRAMAAGLAMQMLDSAGPKQRRRSRSRERPLTKASRSDTHLPTLSRTTSIKSEASEASAQSSDPSASRPKNKNRSKSGESVLILSEDGKESVEVDSEEEGWESGEEEEKETKPKAKSGRSNQDASATSAAMRRTVSDTQAEVPPKAGDVKAVVDTSLDLRPVVSGESAHSDHHTHLTRRTTGFAGAIHTPAPDPAMEAQALKNVSTPHYNDPTHVMPAHQIRHQQSARSIHMTPNASSTDVGGLSAIDGEKTPKPGSVVRTGSGQGHKRQHSQPAAPKDSSVVEHPQKTRSTEGSGLPPQQGAEVSPSFPFPKMQSPEQAVTSPPAIDSVVSPPVPPSSQPLQHTTPPSSTESVPQKQRSSAPPAPNQKLPEPRQRLASGAEPRLRHRYSNSSLRSIQSLRAPPHPLNSPTGGYRSGLPTVATSRPGSAFNSPQKGERKGPNMHHPPIAPPVVYREVATGEGWPSPEEAGSNDTSTLARPPANGSSRANDRKSSFSSQRSLQGLMTMSKSRTTPGTAGGGIQARPPVPSKRRTAIEVASAAAKMPTTNDPAEYHHSLGYPASSAESAHLISRFLPQRKNRHFDWEITSENSEQHSGIGLSRGEYRDAHESLVRMMKEMTVSPIVAPTRRPVNRALSYQTLLGPVAPGGPVVGGGLEEGGQQVGTTRGRNGMLAVAKGGWKGRTPFEMSFERVAAQRPQRAGVMM</sequence>
<protein>
    <submittedName>
        <fullName evidence="2">Uncharacterized protein</fullName>
    </submittedName>
</protein>
<feature type="compositionally biased region" description="Polar residues" evidence="1">
    <location>
        <begin position="544"/>
        <end position="560"/>
    </location>
</feature>
<feature type="compositionally biased region" description="Basic and acidic residues" evidence="1">
    <location>
        <begin position="354"/>
        <end position="364"/>
    </location>
</feature>
<accession>A0AAD9D0Z5</accession>
<dbReference type="Proteomes" id="UP001182556">
    <property type="component" value="Unassembled WGS sequence"/>
</dbReference>
<feature type="region of interest" description="Disordered" evidence="1">
    <location>
        <begin position="292"/>
        <end position="606"/>
    </location>
</feature>
<comment type="caution">
    <text evidence="2">The sequence shown here is derived from an EMBL/GenBank/DDBJ whole genome shotgun (WGS) entry which is preliminary data.</text>
</comment>
<proteinExistence type="predicted"/>
<dbReference type="EMBL" id="JAODAN010000005">
    <property type="protein sequence ID" value="KAK1924188.1"/>
    <property type="molecule type" value="Genomic_DNA"/>
</dbReference>
<feature type="compositionally biased region" description="Acidic residues" evidence="1">
    <location>
        <begin position="166"/>
        <end position="181"/>
    </location>
</feature>
<feature type="compositionally biased region" description="Polar residues" evidence="1">
    <location>
        <begin position="567"/>
        <end position="588"/>
    </location>
</feature>